<protein>
    <recommendedName>
        <fullName evidence="10">L-threonylcarbamoyladenylate synthase</fullName>
        <ecNumber evidence="3">2.7.7.87</ecNumber>
    </recommendedName>
    <alternativeName>
        <fullName evidence="10">L-threonylcarbamoyladenylate synthase</fullName>
    </alternativeName>
</protein>
<dbReference type="SUPFAM" id="SSF55821">
    <property type="entry name" value="YrdC/RibB"/>
    <property type="match status" value="1"/>
</dbReference>
<evidence type="ECO:0000313" key="13">
    <source>
        <dbReference type="EMBL" id="OGG31581.1"/>
    </source>
</evidence>
<proteinExistence type="inferred from homology"/>
<evidence type="ECO:0000256" key="11">
    <source>
        <dbReference type="ARBA" id="ARBA00048366"/>
    </source>
</evidence>
<evidence type="ECO:0000256" key="10">
    <source>
        <dbReference type="ARBA" id="ARBA00029774"/>
    </source>
</evidence>
<evidence type="ECO:0000256" key="2">
    <source>
        <dbReference type="ARBA" id="ARBA00007663"/>
    </source>
</evidence>
<evidence type="ECO:0000256" key="3">
    <source>
        <dbReference type="ARBA" id="ARBA00012584"/>
    </source>
</evidence>
<dbReference type="InterPro" id="IPR050156">
    <property type="entry name" value="TC-AMP_synthase_SUA5"/>
</dbReference>
<evidence type="ECO:0000256" key="1">
    <source>
        <dbReference type="ARBA" id="ARBA00004496"/>
    </source>
</evidence>
<comment type="caution">
    <text evidence="13">The sequence shown here is derived from an EMBL/GenBank/DDBJ whole genome shotgun (WGS) entry which is preliminary data.</text>
</comment>
<evidence type="ECO:0000313" key="14">
    <source>
        <dbReference type="Proteomes" id="UP000176450"/>
    </source>
</evidence>
<dbReference type="PANTHER" id="PTHR17490">
    <property type="entry name" value="SUA5"/>
    <property type="match status" value="1"/>
</dbReference>
<evidence type="ECO:0000256" key="6">
    <source>
        <dbReference type="ARBA" id="ARBA00022694"/>
    </source>
</evidence>
<keyword evidence="6" id="KW-0819">tRNA processing</keyword>
<dbReference type="Pfam" id="PF01300">
    <property type="entry name" value="Sua5_yciO_yrdC"/>
    <property type="match status" value="1"/>
</dbReference>
<name>A0A1F6B3T7_9BACT</name>
<dbReference type="NCBIfam" id="TIGR00057">
    <property type="entry name" value="L-threonylcarbamoyladenylate synthase"/>
    <property type="match status" value="1"/>
</dbReference>
<dbReference type="PROSITE" id="PS51163">
    <property type="entry name" value="YRDC"/>
    <property type="match status" value="1"/>
</dbReference>
<evidence type="ECO:0000256" key="7">
    <source>
        <dbReference type="ARBA" id="ARBA00022695"/>
    </source>
</evidence>
<keyword evidence="4" id="KW-0963">Cytoplasm</keyword>
<comment type="similarity">
    <text evidence="2">Belongs to the SUA5 family.</text>
</comment>
<dbReference type="EC" id="2.7.7.87" evidence="3"/>
<dbReference type="GO" id="GO:0005737">
    <property type="term" value="C:cytoplasm"/>
    <property type="evidence" value="ECO:0007669"/>
    <property type="project" value="UniProtKB-SubCell"/>
</dbReference>
<dbReference type="InterPro" id="IPR017945">
    <property type="entry name" value="DHBP_synth_RibB-like_a/b_dom"/>
</dbReference>
<dbReference type="Proteomes" id="UP000176450">
    <property type="component" value="Unassembled WGS sequence"/>
</dbReference>
<dbReference type="GO" id="GO:0000049">
    <property type="term" value="F:tRNA binding"/>
    <property type="evidence" value="ECO:0007669"/>
    <property type="project" value="TreeGrafter"/>
</dbReference>
<keyword evidence="7" id="KW-0548">Nucleotidyltransferase</keyword>
<dbReference type="GO" id="GO:0006450">
    <property type="term" value="P:regulation of translational fidelity"/>
    <property type="evidence" value="ECO:0007669"/>
    <property type="project" value="TreeGrafter"/>
</dbReference>
<reference evidence="13 14" key="1">
    <citation type="journal article" date="2016" name="Nat. Commun.">
        <title>Thousands of microbial genomes shed light on interconnected biogeochemical processes in an aquifer system.</title>
        <authorList>
            <person name="Anantharaman K."/>
            <person name="Brown C.T."/>
            <person name="Hug L.A."/>
            <person name="Sharon I."/>
            <person name="Castelle C.J."/>
            <person name="Probst A.J."/>
            <person name="Thomas B.C."/>
            <person name="Singh A."/>
            <person name="Wilkins M.J."/>
            <person name="Karaoz U."/>
            <person name="Brodie E.L."/>
            <person name="Williams K.H."/>
            <person name="Hubbard S.S."/>
            <person name="Banfield J.F."/>
        </authorList>
    </citation>
    <scope>NUCLEOTIDE SEQUENCE [LARGE SCALE GENOMIC DNA]</scope>
</reference>
<gene>
    <name evidence="13" type="ORF">A3A63_00415</name>
</gene>
<comment type="catalytic activity">
    <reaction evidence="11">
        <text>L-threonine + hydrogencarbonate + ATP = L-threonylcarbamoyladenylate + diphosphate + H2O</text>
        <dbReference type="Rhea" id="RHEA:36407"/>
        <dbReference type="ChEBI" id="CHEBI:15377"/>
        <dbReference type="ChEBI" id="CHEBI:17544"/>
        <dbReference type="ChEBI" id="CHEBI:30616"/>
        <dbReference type="ChEBI" id="CHEBI:33019"/>
        <dbReference type="ChEBI" id="CHEBI:57926"/>
        <dbReference type="ChEBI" id="CHEBI:73682"/>
        <dbReference type="EC" id="2.7.7.87"/>
    </reaction>
</comment>
<dbReference type="PANTHER" id="PTHR17490:SF16">
    <property type="entry name" value="THREONYLCARBAMOYL-AMP SYNTHASE"/>
    <property type="match status" value="1"/>
</dbReference>
<keyword evidence="8" id="KW-0547">Nucleotide-binding</keyword>
<organism evidence="13 14">
    <name type="scientific">Candidatus Gottesmanbacteria bacterium RIFCSPLOWO2_01_FULL_46_9</name>
    <dbReference type="NCBI Taxonomy" id="1798394"/>
    <lineage>
        <taxon>Bacteria</taxon>
        <taxon>Candidatus Gottesmaniibacteriota</taxon>
    </lineage>
</organism>
<dbReference type="GO" id="GO:0008033">
    <property type="term" value="P:tRNA processing"/>
    <property type="evidence" value="ECO:0007669"/>
    <property type="project" value="UniProtKB-KW"/>
</dbReference>
<dbReference type="GO" id="GO:0003725">
    <property type="term" value="F:double-stranded RNA binding"/>
    <property type="evidence" value="ECO:0007669"/>
    <property type="project" value="InterPro"/>
</dbReference>
<accession>A0A1F6B3T7</accession>
<dbReference type="Gene3D" id="3.90.870.10">
    <property type="entry name" value="DHBP synthase"/>
    <property type="match status" value="1"/>
</dbReference>
<evidence type="ECO:0000256" key="8">
    <source>
        <dbReference type="ARBA" id="ARBA00022741"/>
    </source>
</evidence>
<comment type="subcellular location">
    <subcellularLocation>
        <location evidence="1">Cytoplasm</location>
    </subcellularLocation>
</comment>
<evidence type="ECO:0000256" key="5">
    <source>
        <dbReference type="ARBA" id="ARBA00022679"/>
    </source>
</evidence>
<sequence>MEDAVQKAIDIVRQGGIIIYPTDTAFGIGCRMDNPEAVDRLFSIRKRPRSQATPVLVSSNEMALTYFYEPSDIVRRFMDLYWPGALTIVALCKTQLIHSPIRGNGASVGLRMPNHPTLIRVISAIEVPLLGPSANFHGDATPYRFEDLNPALTALVDYVIPGICSVQSASTVVDCSTDPYRIIRQGAVSLHKI</sequence>
<dbReference type="AlphaFoldDB" id="A0A1F6B3T7"/>
<feature type="domain" description="YrdC-like" evidence="12">
    <location>
        <begin position="2"/>
        <end position="188"/>
    </location>
</feature>
<dbReference type="GO" id="GO:0061710">
    <property type="term" value="F:L-threonylcarbamoyladenylate synthase"/>
    <property type="evidence" value="ECO:0007669"/>
    <property type="project" value="UniProtKB-EC"/>
</dbReference>
<keyword evidence="9" id="KW-0067">ATP-binding</keyword>
<dbReference type="EMBL" id="MFJX01000004">
    <property type="protein sequence ID" value="OGG31581.1"/>
    <property type="molecule type" value="Genomic_DNA"/>
</dbReference>
<evidence type="ECO:0000259" key="12">
    <source>
        <dbReference type="PROSITE" id="PS51163"/>
    </source>
</evidence>
<dbReference type="InterPro" id="IPR006070">
    <property type="entry name" value="Sua5-like_dom"/>
</dbReference>
<evidence type="ECO:0000256" key="4">
    <source>
        <dbReference type="ARBA" id="ARBA00022490"/>
    </source>
</evidence>
<keyword evidence="5" id="KW-0808">Transferase</keyword>
<dbReference type="GO" id="GO:0005524">
    <property type="term" value="F:ATP binding"/>
    <property type="evidence" value="ECO:0007669"/>
    <property type="project" value="UniProtKB-KW"/>
</dbReference>
<evidence type="ECO:0000256" key="9">
    <source>
        <dbReference type="ARBA" id="ARBA00022840"/>
    </source>
</evidence>